<feature type="domain" description="ABC transporter" evidence="6">
    <location>
        <begin position="2"/>
        <end position="227"/>
    </location>
</feature>
<evidence type="ECO:0000256" key="4">
    <source>
        <dbReference type="ARBA" id="ARBA00022840"/>
    </source>
</evidence>
<evidence type="ECO:0000313" key="8">
    <source>
        <dbReference type="Proteomes" id="UP000468735"/>
    </source>
</evidence>
<dbReference type="Pfam" id="PF00005">
    <property type="entry name" value="ABC_tran"/>
    <property type="match status" value="1"/>
</dbReference>
<dbReference type="Proteomes" id="UP000468735">
    <property type="component" value="Unassembled WGS sequence"/>
</dbReference>
<keyword evidence="2" id="KW-0813">Transport</keyword>
<name>A0A6H9YP63_9ACTN</name>
<dbReference type="PANTHER" id="PTHR43335">
    <property type="entry name" value="ABC TRANSPORTER, ATP-BINDING PROTEIN"/>
    <property type="match status" value="1"/>
</dbReference>
<evidence type="ECO:0000256" key="3">
    <source>
        <dbReference type="ARBA" id="ARBA00022741"/>
    </source>
</evidence>
<dbReference type="InterPro" id="IPR017871">
    <property type="entry name" value="ABC_transporter-like_CS"/>
</dbReference>
<dbReference type="RefSeq" id="WP_151560252.1">
    <property type="nucleotide sequence ID" value="NZ_WBMT01000005.1"/>
</dbReference>
<organism evidence="7 8">
    <name type="scientific">Actinomadura rudentiformis</name>
    <dbReference type="NCBI Taxonomy" id="359158"/>
    <lineage>
        <taxon>Bacteria</taxon>
        <taxon>Bacillati</taxon>
        <taxon>Actinomycetota</taxon>
        <taxon>Actinomycetes</taxon>
        <taxon>Streptosporangiales</taxon>
        <taxon>Thermomonosporaceae</taxon>
        <taxon>Actinomadura</taxon>
    </lineage>
</organism>
<proteinExistence type="inferred from homology"/>
<keyword evidence="4 7" id="KW-0067">ATP-binding</keyword>
<dbReference type="PANTHER" id="PTHR43335:SF4">
    <property type="entry name" value="ABC TRANSPORTER, ATP-BINDING PROTEIN"/>
    <property type="match status" value="1"/>
</dbReference>
<accession>A0A6H9YP63</accession>
<dbReference type="SUPFAM" id="SSF52540">
    <property type="entry name" value="P-loop containing nucleoside triphosphate hydrolases"/>
    <property type="match status" value="1"/>
</dbReference>
<dbReference type="GO" id="GO:0016887">
    <property type="term" value="F:ATP hydrolysis activity"/>
    <property type="evidence" value="ECO:0007669"/>
    <property type="project" value="InterPro"/>
</dbReference>
<dbReference type="InterPro" id="IPR003439">
    <property type="entry name" value="ABC_transporter-like_ATP-bd"/>
</dbReference>
<sequence length="326" mass="35718">MIEITELTKHYGKTRAVNGLSFQVRPGVVTGFLGPNGAGKTTTMRLIMGLDRPTHGTATVNGRPYRQLRTPLREVGCMLDARAFHGGRSARAHLLALAHSNGFPQRRVDEVLELTGLASVGRKRVKGFSLGMSQRLGIAAALLGDPGVLMFDEPVNGLDPEGVRWIRTLLRACADEGRTVLVSSHLMSEMEYTADHMIVIARGELVADCGTKELVERSSQRYIRVRTPEHARLSALLTEAGANVTGGPEELRVTRMEIAQIATLAAEHRLPVHELSPQSSLEEAFMELTADRVEYKAQVHHQSQTDHRTHGDHRGQAAYEAQGGTR</sequence>
<protein>
    <submittedName>
        <fullName evidence="7">ATP-binding cassette domain-containing protein</fullName>
    </submittedName>
</protein>
<reference evidence="7 8" key="1">
    <citation type="submission" date="2019-09" db="EMBL/GenBank/DDBJ databases">
        <title>Actinomadura physcomitrii sp. nov., a novel actinomycete isolated from moss [Physcomitrium sphaericum (Ludw) Fuernr].</title>
        <authorList>
            <person name="Zhuang X."/>
            <person name="Liu C."/>
        </authorList>
    </citation>
    <scope>NUCLEOTIDE SEQUENCE [LARGE SCALE GENOMIC DNA]</scope>
    <source>
        <strain evidence="7 8">HMC1</strain>
    </source>
</reference>
<evidence type="ECO:0000256" key="1">
    <source>
        <dbReference type="ARBA" id="ARBA00005417"/>
    </source>
</evidence>
<dbReference type="PROSITE" id="PS00211">
    <property type="entry name" value="ABC_TRANSPORTER_1"/>
    <property type="match status" value="1"/>
</dbReference>
<dbReference type="InterPro" id="IPR003593">
    <property type="entry name" value="AAA+_ATPase"/>
</dbReference>
<dbReference type="PROSITE" id="PS50893">
    <property type="entry name" value="ABC_TRANSPORTER_2"/>
    <property type="match status" value="1"/>
</dbReference>
<evidence type="ECO:0000313" key="7">
    <source>
        <dbReference type="EMBL" id="KAB2349483.1"/>
    </source>
</evidence>
<keyword evidence="3" id="KW-0547">Nucleotide-binding</keyword>
<keyword evidence="8" id="KW-1185">Reference proteome</keyword>
<evidence type="ECO:0000256" key="5">
    <source>
        <dbReference type="SAM" id="MobiDB-lite"/>
    </source>
</evidence>
<dbReference type="InterPro" id="IPR027417">
    <property type="entry name" value="P-loop_NTPase"/>
</dbReference>
<dbReference type="GO" id="GO:0005524">
    <property type="term" value="F:ATP binding"/>
    <property type="evidence" value="ECO:0007669"/>
    <property type="project" value="UniProtKB-KW"/>
</dbReference>
<feature type="compositionally biased region" description="Basic and acidic residues" evidence="5">
    <location>
        <begin position="297"/>
        <end position="315"/>
    </location>
</feature>
<comment type="similarity">
    <text evidence="1">Belongs to the ABC transporter superfamily.</text>
</comment>
<dbReference type="EMBL" id="WBMT01000005">
    <property type="protein sequence ID" value="KAB2349483.1"/>
    <property type="molecule type" value="Genomic_DNA"/>
</dbReference>
<dbReference type="OrthoDB" id="3217132at2"/>
<dbReference type="Gene3D" id="3.40.50.300">
    <property type="entry name" value="P-loop containing nucleotide triphosphate hydrolases"/>
    <property type="match status" value="1"/>
</dbReference>
<evidence type="ECO:0000259" key="6">
    <source>
        <dbReference type="PROSITE" id="PS50893"/>
    </source>
</evidence>
<evidence type="ECO:0000256" key="2">
    <source>
        <dbReference type="ARBA" id="ARBA00022448"/>
    </source>
</evidence>
<gene>
    <name evidence="7" type="ORF">F8566_11905</name>
</gene>
<comment type="caution">
    <text evidence="7">The sequence shown here is derived from an EMBL/GenBank/DDBJ whole genome shotgun (WGS) entry which is preliminary data.</text>
</comment>
<dbReference type="AlphaFoldDB" id="A0A6H9YP63"/>
<feature type="region of interest" description="Disordered" evidence="5">
    <location>
        <begin position="297"/>
        <end position="326"/>
    </location>
</feature>
<dbReference type="SMART" id="SM00382">
    <property type="entry name" value="AAA"/>
    <property type="match status" value="1"/>
</dbReference>